<dbReference type="EMBL" id="CP115541">
    <property type="protein sequence ID" value="WNH50889.1"/>
    <property type="molecule type" value="Genomic_DNA"/>
</dbReference>
<keyword evidence="4" id="KW-1185">Reference proteome</keyword>
<evidence type="ECO:0000256" key="1">
    <source>
        <dbReference type="SAM" id="SignalP"/>
    </source>
</evidence>
<gene>
    <name evidence="3" type="ORF">PDM29_10845</name>
</gene>
<protein>
    <submittedName>
        <fullName evidence="3">DUF4124 domain-containing protein</fullName>
    </submittedName>
</protein>
<organism evidence="3 4">
    <name type="scientific">Stenotrophomonas oahuensis</name>
    <dbReference type="NCBI Taxonomy" id="3003271"/>
    <lineage>
        <taxon>Bacteria</taxon>
        <taxon>Pseudomonadati</taxon>
        <taxon>Pseudomonadota</taxon>
        <taxon>Gammaproteobacteria</taxon>
        <taxon>Lysobacterales</taxon>
        <taxon>Lysobacteraceae</taxon>
        <taxon>Stenotrophomonas</taxon>
    </lineage>
</organism>
<proteinExistence type="predicted"/>
<evidence type="ECO:0000313" key="4">
    <source>
        <dbReference type="Proteomes" id="UP001302072"/>
    </source>
</evidence>
<dbReference type="InterPro" id="IPR025392">
    <property type="entry name" value="DUF4124"/>
</dbReference>
<name>A0ABY9YJ28_9GAMM</name>
<feature type="signal peptide" evidence="1">
    <location>
        <begin position="1"/>
        <end position="20"/>
    </location>
</feature>
<reference evidence="3 4" key="1">
    <citation type="submission" date="2022-12" db="EMBL/GenBank/DDBJ databases">
        <title>Two new species, Stenotrophomonas aracearum and Stenotrophomonas oahuensis, isolated from Anthurium (Araceae family) in Hawaii.</title>
        <authorList>
            <person name="Chunag S.C."/>
            <person name="Dobhal S."/>
            <person name="Alvarez A."/>
            <person name="Arif M."/>
        </authorList>
    </citation>
    <scope>NUCLEOTIDE SEQUENCE [LARGE SCALE GENOMIC DNA]</scope>
    <source>
        <strain evidence="3 4">A5586</strain>
    </source>
</reference>
<keyword evidence="1" id="KW-0732">Signal</keyword>
<feature type="chain" id="PRO_5047510414" evidence="1">
    <location>
        <begin position="21"/>
        <end position="201"/>
    </location>
</feature>
<evidence type="ECO:0000313" key="3">
    <source>
        <dbReference type="EMBL" id="WNH50889.1"/>
    </source>
</evidence>
<feature type="domain" description="DUF4124" evidence="2">
    <location>
        <begin position="18"/>
        <end position="50"/>
    </location>
</feature>
<sequence length="201" mass="21526">MKVPALLLLSVALSSVPLVADAQAQRVNRCTNAQGQTVFTDRSCDAMGATARTPRGEPSVGNTGIYRAGCARRLSELTEQIRQAVSLQDVNRLSSIYLWGNVSNASANRIIGQLESVVRRPLVDIAPVYPTVAEPVEPVMLPPDPDALAGTGVALPQQVPVAPSRPRPVGLRLEQTLGNGATPSRTVFGLRRQYGCFWITL</sequence>
<dbReference type="Proteomes" id="UP001302072">
    <property type="component" value="Chromosome"/>
</dbReference>
<evidence type="ECO:0000259" key="2">
    <source>
        <dbReference type="Pfam" id="PF13511"/>
    </source>
</evidence>
<dbReference type="RefSeq" id="WP_311190184.1">
    <property type="nucleotide sequence ID" value="NZ_CP115541.1"/>
</dbReference>
<accession>A0ABY9YJ28</accession>
<dbReference type="Pfam" id="PF13511">
    <property type="entry name" value="DUF4124"/>
    <property type="match status" value="1"/>
</dbReference>